<dbReference type="OrthoDB" id="3050260at2759"/>
<sequence length="109" mass="12219">IDQLTHVPSNKLGCYHLTDEQWDLADDLAEALKIFKQPTQLFSQANVPLIIDVLPLFDDLQASLTALCDDTDDLSPILHIAAQAALLMVEKYTVFTEECEMYYIAIGMC</sequence>
<feature type="non-terminal residue" evidence="1">
    <location>
        <position position="109"/>
    </location>
</feature>
<protein>
    <submittedName>
        <fullName evidence="1">Uncharacterized protein</fullName>
    </submittedName>
</protein>
<name>A0A9P5WXD4_9AGAR</name>
<reference evidence="1" key="1">
    <citation type="submission" date="2020-11" db="EMBL/GenBank/DDBJ databases">
        <authorList>
            <consortium name="DOE Joint Genome Institute"/>
            <person name="Ahrendt S."/>
            <person name="Riley R."/>
            <person name="Andreopoulos W."/>
            <person name="Labutti K."/>
            <person name="Pangilinan J."/>
            <person name="Ruiz-Duenas F.J."/>
            <person name="Barrasa J.M."/>
            <person name="Sanchez-Garcia M."/>
            <person name="Camarero S."/>
            <person name="Miyauchi S."/>
            <person name="Serrano A."/>
            <person name="Linde D."/>
            <person name="Babiker R."/>
            <person name="Drula E."/>
            <person name="Ayuso-Fernandez I."/>
            <person name="Pacheco R."/>
            <person name="Padilla G."/>
            <person name="Ferreira P."/>
            <person name="Barriuso J."/>
            <person name="Kellner H."/>
            <person name="Castanera R."/>
            <person name="Alfaro M."/>
            <person name="Ramirez L."/>
            <person name="Pisabarro A.G."/>
            <person name="Kuo A."/>
            <person name="Tritt A."/>
            <person name="Lipzen A."/>
            <person name="He G."/>
            <person name="Yan M."/>
            <person name="Ng V."/>
            <person name="Cullen D."/>
            <person name="Martin F."/>
            <person name="Rosso M.-N."/>
            <person name="Henrissat B."/>
            <person name="Hibbett D."/>
            <person name="Martinez A.T."/>
            <person name="Grigoriev I.V."/>
        </authorList>
    </citation>
    <scope>NUCLEOTIDE SEQUENCE</scope>
    <source>
        <strain evidence="1">MF-IS2</strain>
    </source>
</reference>
<organism evidence="1 2">
    <name type="scientific">Macrolepiota fuliginosa MF-IS2</name>
    <dbReference type="NCBI Taxonomy" id="1400762"/>
    <lineage>
        <taxon>Eukaryota</taxon>
        <taxon>Fungi</taxon>
        <taxon>Dikarya</taxon>
        <taxon>Basidiomycota</taxon>
        <taxon>Agaricomycotina</taxon>
        <taxon>Agaricomycetes</taxon>
        <taxon>Agaricomycetidae</taxon>
        <taxon>Agaricales</taxon>
        <taxon>Agaricineae</taxon>
        <taxon>Agaricaceae</taxon>
        <taxon>Macrolepiota</taxon>
    </lineage>
</organism>
<keyword evidence="2" id="KW-1185">Reference proteome</keyword>
<comment type="caution">
    <text evidence="1">The sequence shown here is derived from an EMBL/GenBank/DDBJ whole genome shotgun (WGS) entry which is preliminary data.</text>
</comment>
<evidence type="ECO:0000313" key="1">
    <source>
        <dbReference type="EMBL" id="KAF9440207.1"/>
    </source>
</evidence>
<dbReference type="AlphaFoldDB" id="A0A9P5WXD4"/>
<dbReference type="EMBL" id="MU152753">
    <property type="protein sequence ID" value="KAF9440207.1"/>
    <property type="molecule type" value="Genomic_DNA"/>
</dbReference>
<dbReference type="Proteomes" id="UP000807342">
    <property type="component" value="Unassembled WGS sequence"/>
</dbReference>
<accession>A0A9P5WXD4</accession>
<gene>
    <name evidence="1" type="ORF">P691DRAFT_617790</name>
</gene>
<proteinExistence type="predicted"/>
<evidence type="ECO:0000313" key="2">
    <source>
        <dbReference type="Proteomes" id="UP000807342"/>
    </source>
</evidence>
<feature type="non-terminal residue" evidence="1">
    <location>
        <position position="1"/>
    </location>
</feature>